<dbReference type="RefSeq" id="WP_329076937.1">
    <property type="nucleotide sequence ID" value="NZ_CP109495.1"/>
</dbReference>
<feature type="compositionally biased region" description="Low complexity" evidence="1">
    <location>
        <begin position="139"/>
        <end position="165"/>
    </location>
</feature>
<reference evidence="2" key="1">
    <citation type="submission" date="2022-10" db="EMBL/GenBank/DDBJ databases">
        <title>The complete genomes of actinobacterial strains from the NBC collection.</title>
        <authorList>
            <person name="Joergensen T.S."/>
            <person name="Alvarez Arevalo M."/>
            <person name="Sterndorff E.B."/>
            <person name="Faurdal D."/>
            <person name="Vuksanovic O."/>
            <person name="Mourched A.-S."/>
            <person name="Charusanti P."/>
            <person name="Shaw S."/>
            <person name="Blin K."/>
            <person name="Weber T."/>
        </authorList>
    </citation>
    <scope>NUCLEOTIDE SEQUENCE</scope>
    <source>
        <strain evidence="2">NBC_01432</strain>
    </source>
</reference>
<dbReference type="Proteomes" id="UP001432209">
    <property type="component" value="Chromosome"/>
</dbReference>
<evidence type="ECO:0000256" key="1">
    <source>
        <dbReference type="SAM" id="MobiDB-lite"/>
    </source>
</evidence>
<feature type="region of interest" description="Disordered" evidence="1">
    <location>
        <begin position="134"/>
        <end position="165"/>
    </location>
</feature>
<proteinExistence type="predicted"/>
<organism evidence="2 3">
    <name type="scientific">Streptomyces niveus</name>
    <name type="common">Streptomyces spheroides</name>
    <dbReference type="NCBI Taxonomy" id="193462"/>
    <lineage>
        <taxon>Bacteria</taxon>
        <taxon>Bacillati</taxon>
        <taxon>Actinomycetota</taxon>
        <taxon>Actinomycetes</taxon>
        <taxon>Kitasatosporales</taxon>
        <taxon>Streptomycetaceae</taxon>
        <taxon>Streptomyces</taxon>
    </lineage>
</organism>
<evidence type="ECO:0008006" key="4">
    <source>
        <dbReference type="Google" id="ProtNLM"/>
    </source>
</evidence>
<keyword evidence="3" id="KW-1185">Reference proteome</keyword>
<protein>
    <recommendedName>
        <fullName evidence="4">DNA primase/polymerase bifunctional N-terminal domain-containing protein</fullName>
    </recommendedName>
</protein>
<name>A0ABZ2A3T0_STRNV</name>
<evidence type="ECO:0000313" key="2">
    <source>
        <dbReference type="EMBL" id="WUX53337.1"/>
    </source>
</evidence>
<evidence type="ECO:0000313" key="3">
    <source>
        <dbReference type="Proteomes" id="UP001432209"/>
    </source>
</evidence>
<sequence>MHVREALRGAPFIDDLPGLHLLAVGEGWDLVRVPAEAGFLALAWLRTTGEDIGPVLYDRPSARLYFAVPTSTDDTWRDLPVRLLTRGSWLVAPNPYRAHEYFGGWCELPDDNTLTDPEKLRHALHRYDPAMEERPLWRPSNAPALTPTSAASPPASPRQSALQRS</sequence>
<gene>
    <name evidence="2" type="ORF">OG442_18305</name>
</gene>
<accession>A0ABZ2A3T0</accession>
<dbReference type="EMBL" id="CP109495">
    <property type="protein sequence ID" value="WUX53337.1"/>
    <property type="molecule type" value="Genomic_DNA"/>
</dbReference>